<dbReference type="InterPro" id="IPR013785">
    <property type="entry name" value="Aldolase_TIM"/>
</dbReference>
<dbReference type="Gene3D" id="3.20.20.70">
    <property type="entry name" value="Aldolase class I"/>
    <property type="match status" value="1"/>
</dbReference>
<name>A0A317N575_9NOCA</name>
<dbReference type="GO" id="GO:0016491">
    <property type="term" value="F:oxidoreductase activity"/>
    <property type="evidence" value="ECO:0007669"/>
    <property type="project" value="UniProtKB-KW"/>
</dbReference>
<keyword evidence="1" id="KW-0285">Flavoprotein</keyword>
<evidence type="ECO:0000313" key="4">
    <source>
        <dbReference type="EMBL" id="PWV69807.1"/>
    </source>
</evidence>
<evidence type="ECO:0000313" key="5">
    <source>
        <dbReference type="Proteomes" id="UP000246410"/>
    </source>
</evidence>
<dbReference type="InterPro" id="IPR051799">
    <property type="entry name" value="NADH_flavin_oxidoreductase"/>
</dbReference>
<accession>A0A317N575</accession>
<comment type="caution">
    <text evidence="4">The sequence shown here is derived from an EMBL/GenBank/DDBJ whole genome shotgun (WGS) entry which is preliminary data.</text>
</comment>
<dbReference type="PANTHER" id="PTHR43656:SF2">
    <property type="entry name" value="BINDING OXIDOREDUCTASE, PUTATIVE (AFU_ORTHOLOGUE AFUA_2G08260)-RELATED"/>
    <property type="match status" value="1"/>
</dbReference>
<keyword evidence="5" id="KW-1185">Reference proteome</keyword>
<organism evidence="4 5">
    <name type="scientific">Nocardia neocaledoniensis</name>
    <dbReference type="NCBI Taxonomy" id="236511"/>
    <lineage>
        <taxon>Bacteria</taxon>
        <taxon>Bacillati</taxon>
        <taxon>Actinomycetota</taxon>
        <taxon>Actinomycetes</taxon>
        <taxon>Mycobacteriales</taxon>
        <taxon>Nocardiaceae</taxon>
        <taxon>Nocardia</taxon>
    </lineage>
</organism>
<keyword evidence="2" id="KW-0560">Oxidoreductase</keyword>
<dbReference type="AlphaFoldDB" id="A0A317N575"/>
<dbReference type="RefSeq" id="WP_208644069.1">
    <property type="nucleotide sequence ID" value="NZ_QGTL01000015.1"/>
</dbReference>
<protein>
    <submittedName>
        <fullName evidence="4">2,4-dienoyl-CoA reductase-like NADH-dependent reductase (Old Yellow Enzyme family)</fullName>
    </submittedName>
</protein>
<evidence type="ECO:0000259" key="3">
    <source>
        <dbReference type="Pfam" id="PF00724"/>
    </source>
</evidence>
<proteinExistence type="predicted"/>
<reference evidence="4 5" key="1">
    <citation type="submission" date="2018-05" db="EMBL/GenBank/DDBJ databases">
        <title>Genomic Encyclopedia of Type Strains, Phase IV (KMG-IV): sequencing the most valuable type-strain genomes for metagenomic binning, comparative biology and taxonomic classification.</title>
        <authorList>
            <person name="Goeker M."/>
        </authorList>
    </citation>
    <scope>NUCLEOTIDE SEQUENCE [LARGE SCALE GENOMIC DNA]</scope>
    <source>
        <strain evidence="4 5">DSM 44717</strain>
    </source>
</reference>
<evidence type="ECO:0000256" key="1">
    <source>
        <dbReference type="ARBA" id="ARBA00022630"/>
    </source>
</evidence>
<evidence type="ECO:0000256" key="2">
    <source>
        <dbReference type="ARBA" id="ARBA00023002"/>
    </source>
</evidence>
<dbReference type="GO" id="GO:0010181">
    <property type="term" value="F:FMN binding"/>
    <property type="evidence" value="ECO:0007669"/>
    <property type="project" value="InterPro"/>
</dbReference>
<gene>
    <name evidence="4" type="ORF">DFR69_11534</name>
</gene>
<dbReference type="Proteomes" id="UP000246410">
    <property type="component" value="Unassembled WGS sequence"/>
</dbReference>
<dbReference type="PANTHER" id="PTHR43656">
    <property type="entry name" value="BINDING OXIDOREDUCTASE, PUTATIVE (AFU_ORTHOLOGUE AFUA_2G08260)-RELATED"/>
    <property type="match status" value="1"/>
</dbReference>
<dbReference type="EMBL" id="QGTL01000015">
    <property type="protein sequence ID" value="PWV69807.1"/>
    <property type="molecule type" value="Genomic_DNA"/>
</dbReference>
<dbReference type="InterPro" id="IPR001155">
    <property type="entry name" value="OxRdtase_FMN_N"/>
</dbReference>
<dbReference type="SUPFAM" id="SSF51395">
    <property type="entry name" value="FMN-linked oxidoreductases"/>
    <property type="match status" value="1"/>
</dbReference>
<sequence length="421" mass="44887">MTARLDDPLTLPCGVTLPNRLMKSALSETLGRADGAPSRRLETLYTRWRDGGFGLVVTGNVTVDHRHLSEPGNVAIADDRHLPELTRWAQTFRPTTTPLFMQINHPGRQAHSLAGRSRPVAPSAVRAAVPGAVRPRALTHTEILALVARFGAAAGIAEAAGFDGVQLHAAHGYLVSQFLSPLANRRADDWGGDATRRRRFILAIVRAMRSAVRPGFAVAVKLNSADFQRGGFSEDESREVVRALVAEGVDLIEVSGGSYESPAMMGTVAASTAAREAYFLAYARTVRAVAGAVPIAVTGGFRTRAAMAEAVAAGDCAVVGLGRPACLTPDAGTALLVRGLERLPSSGVRWGGARGLVGRFGDLRSLDSVIDLQWHTDQLHRLGAGKEPDPARRWWRTVASATLRMGPGALQPKRSAGRSRR</sequence>
<feature type="domain" description="NADH:flavin oxidoreductase/NADH oxidase N-terminal" evidence="3">
    <location>
        <begin position="8"/>
        <end position="330"/>
    </location>
</feature>
<dbReference type="Pfam" id="PF00724">
    <property type="entry name" value="Oxidored_FMN"/>
    <property type="match status" value="1"/>
</dbReference>